<evidence type="ECO:0000256" key="4">
    <source>
        <dbReference type="ARBA" id="ARBA00022989"/>
    </source>
</evidence>
<name>A0A6J4S3U7_9SPHN</name>
<dbReference type="SUPFAM" id="SSF140478">
    <property type="entry name" value="LemA-like"/>
    <property type="match status" value="1"/>
</dbReference>
<keyword evidence="4" id="KW-1133">Transmembrane helix</keyword>
<feature type="chain" id="PRO_5026728458" evidence="6">
    <location>
        <begin position="23"/>
        <end position="200"/>
    </location>
</feature>
<dbReference type="AlphaFoldDB" id="A0A6J4S3U7"/>
<dbReference type="InterPro" id="IPR007156">
    <property type="entry name" value="MamQ_LemA"/>
</dbReference>
<dbReference type="EMBL" id="CADCVW010000029">
    <property type="protein sequence ID" value="CAA9489085.1"/>
    <property type="molecule type" value="Genomic_DNA"/>
</dbReference>
<dbReference type="PANTHER" id="PTHR34478:SF2">
    <property type="entry name" value="MEMBRANE PROTEIN"/>
    <property type="match status" value="1"/>
</dbReference>
<evidence type="ECO:0000256" key="6">
    <source>
        <dbReference type="SAM" id="SignalP"/>
    </source>
</evidence>
<proteinExistence type="inferred from homology"/>
<dbReference type="PANTHER" id="PTHR34478">
    <property type="entry name" value="PROTEIN LEMA"/>
    <property type="match status" value="1"/>
</dbReference>
<evidence type="ECO:0000256" key="3">
    <source>
        <dbReference type="ARBA" id="ARBA00022692"/>
    </source>
</evidence>
<keyword evidence="5" id="KW-0472">Membrane</keyword>
<comment type="similarity">
    <text evidence="2">Belongs to the LemA family.</text>
</comment>
<sequence length="200" mass="21393">MSATRAAALLPAIFLASCGVNAVPTAEEAAKKEWADVQAAFQSRANLIPNLVATVQGAAGSEERILTQVTEARSRATSINITTDDLSNPAELARFQAAQNQLTQALGSLRTIVEAYPQLQSQQGFRDLSVALEGAENRVRIEVGQYNEAVQRYNTTIRTFPNAVGAKVFYGAEPMTPYQATLPGAENAPRVNFDAPAPKS</sequence>
<comment type="subcellular location">
    <subcellularLocation>
        <location evidence="1">Membrane</location>
        <topology evidence="1">Single-pass membrane protein</topology>
    </subcellularLocation>
</comment>
<dbReference type="Gene3D" id="1.20.1440.20">
    <property type="entry name" value="LemA-like domain"/>
    <property type="match status" value="1"/>
</dbReference>
<dbReference type="PROSITE" id="PS51257">
    <property type="entry name" value="PROKAR_LIPOPROTEIN"/>
    <property type="match status" value="1"/>
</dbReference>
<evidence type="ECO:0000256" key="2">
    <source>
        <dbReference type="ARBA" id="ARBA00008854"/>
    </source>
</evidence>
<evidence type="ECO:0000256" key="1">
    <source>
        <dbReference type="ARBA" id="ARBA00004167"/>
    </source>
</evidence>
<keyword evidence="6" id="KW-0732">Signal</keyword>
<gene>
    <name evidence="7" type="ORF">AVDCRST_MAG39-649</name>
</gene>
<organism evidence="7">
    <name type="scientific">uncultured Sphingomonadaceae bacterium</name>
    <dbReference type="NCBI Taxonomy" id="169976"/>
    <lineage>
        <taxon>Bacteria</taxon>
        <taxon>Pseudomonadati</taxon>
        <taxon>Pseudomonadota</taxon>
        <taxon>Alphaproteobacteria</taxon>
        <taxon>Sphingomonadales</taxon>
        <taxon>Sphingomonadaceae</taxon>
        <taxon>environmental samples</taxon>
    </lineage>
</organism>
<protein>
    <submittedName>
        <fullName evidence="7">LemA family protein</fullName>
    </submittedName>
</protein>
<feature type="signal peptide" evidence="6">
    <location>
        <begin position="1"/>
        <end position="22"/>
    </location>
</feature>
<accession>A0A6J4S3U7</accession>
<evidence type="ECO:0000256" key="5">
    <source>
        <dbReference type="ARBA" id="ARBA00023136"/>
    </source>
</evidence>
<keyword evidence="3" id="KW-0812">Transmembrane</keyword>
<dbReference type="Pfam" id="PF04011">
    <property type="entry name" value="LemA"/>
    <property type="match status" value="1"/>
</dbReference>
<dbReference type="InterPro" id="IPR023353">
    <property type="entry name" value="LemA-like_dom_sf"/>
</dbReference>
<reference evidence="7" key="1">
    <citation type="submission" date="2020-02" db="EMBL/GenBank/DDBJ databases">
        <authorList>
            <person name="Meier V. D."/>
        </authorList>
    </citation>
    <scope>NUCLEOTIDE SEQUENCE</scope>
    <source>
        <strain evidence="7">AVDCRST_MAG39</strain>
    </source>
</reference>
<dbReference type="GO" id="GO:0016020">
    <property type="term" value="C:membrane"/>
    <property type="evidence" value="ECO:0007669"/>
    <property type="project" value="UniProtKB-SubCell"/>
</dbReference>
<evidence type="ECO:0000313" key="7">
    <source>
        <dbReference type="EMBL" id="CAA9489085.1"/>
    </source>
</evidence>